<feature type="signal peptide" evidence="4">
    <location>
        <begin position="1"/>
        <end position="26"/>
    </location>
</feature>
<evidence type="ECO:0000313" key="7">
    <source>
        <dbReference type="EMBL" id="TDD89156.1"/>
    </source>
</evidence>
<dbReference type="InterPro" id="IPR044094">
    <property type="entry name" value="AtsA-like_MBL-fold"/>
</dbReference>
<dbReference type="Pfam" id="PF12706">
    <property type="entry name" value="Lactamase_B_2"/>
    <property type="match status" value="1"/>
</dbReference>
<dbReference type="Proteomes" id="UP000294723">
    <property type="component" value="Unassembled WGS sequence"/>
</dbReference>
<dbReference type="PANTHER" id="PTHR46018">
    <property type="entry name" value="ZINC PHOSPHODIESTERASE ELAC PROTEIN 1"/>
    <property type="match status" value="1"/>
</dbReference>
<dbReference type="InterPro" id="IPR001279">
    <property type="entry name" value="Metallo-B-lactamas"/>
</dbReference>
<keyword evidence="1" id="KW-0255">Endonuclease</keyword>
<dbReference type="Gene3D" id="3.60.15.10">
    <property type="entry name" value="Ribonuclease Z/Hydroxyacylglutathione hydrolase-like"/>
    <property type="match status" value="1"/>
</dbReference>
<proteinExistence type="predicted"/>
<dbReference type="AlphaFoldDB" id="A0A4R5BU05"/>
<keyword evidence="2 7" id="KW-0378">Hydrolase</keyword>
<reference evidence="7 8" key="1">
    <citation type="submission" date="2019-03" db="EMBL/GenBank/DDBJ databases">
        <title>Draft genome sequences of novel Actinobacteria.</title>
        <authorList>
            <person name="Sahin N."/>
            <person name="Ay H."/>
            <person name="Saygin H."/>
        </authorList>
    </citation>
    <scope>NUCLEOTIDE SEQUENCE [LARGE SCALE GENOMIC DNA]</scope>
    <source>
        <strain evidence="7 8">5K548</strain>
    </source>
</reference>
<dbReference type="RefSeq" id="WP_132682871.1">
    <property type="nucleotide sequence ID" value="NZ_SMLA01000013.1"/>
</dbReference>
<dbReference type="PANTHER" id="PTHR46018:SF2">
    <property type="entry name" value="ZINC PHOSPHODIESTERASE ELAC PROTEIN 1"/>
    <property type="match status" value="1"/>
</dbReference>
<evidence type="ECO:0000259" key="6">
    <source>
        <dbReference type="Pfam" id="PF12706"/>
    </source>
</evidence>
<dbReference type="GO" id="GO:0042781">
    <property type="term" value="F:3'-tRNA processing endoribonuclease activity"/>
    <property type="evidence" value="ECO:0007669"/>
    <property type="project" value="TreeGrafter"/>
</dbReference>
<evidence type="ECO:0000313" key="8">
    <source>
        <dbReference type="Proteomes" id="UP000294723"/>
    </source>
</evidence>
<keyword evidence="1" id="KW-0540">Nuclease</keyword>
<gene>
    <name evidence="7" type="ORF">E1202_11600</name>
</gene>
<keyword evidence="8" id="KW-1185">Reference proteome</keyword>
<accession>A0A4R5BU05</accession>
<dbReference type="Pfam" id="PF00753">
    <property type="entry name" value="Lactamase_B"/>
    <property type="match status" value="1"/>
</dbReference>
<dbReference type="SUPFAM" id="SSF56281">
    <property type="entry name" value="Metallo-hydrolase/oxidoreductase"/>
    <property type="match status" value="1"/>
</dbReference>
<evidence type="ECO:0000256" key="3">
    <source>
        <dbReference type="SAM" id="MobiDB-lite"/>
    </source>
</evidence>
<feature type="domain" description="Metallo-beta-lactamase" evidence="5">
    <location>
        <begin position="79"/>
        <end position="145"/>
    </location>
</feature>
<evidence type="ECO:0000256" key="4">
    <source>
        <dbReference type="SAM" id="SignalP"/>
    </source>
</evidence>
<feature type="region of interest" description="Disordered" evidence="3">
    <location>
        <begin position="170"/>
        <end position="196"/>
    </location>
</feature>
<protein>
    <submittedName>
        <fullName evidence="7">MBL fold metallo-hydrolase</fullName>
    </submittedName>
</protein>
<dbReference type="InterPro" id="IPR036866">
    <property type="entry name" value="RibonucZ/Hydroxyglut_hydro"/>
</dbReference>
<name>A0A4R5BU05_9PSEU</name>
<keyword evidence="4" id="KW-0732">Signal</keyword>
<evidence type="ECO:0000256" key="1">
    <source>
        <dbReference type="ARBA" id="ARBA00022759"/>
    </source>
</evidence>
<feature type="domain" description="Metallo-beta-lactamase" evidence="6">
    <location>
        <begin position="255"/>
        <end position="361"/>
    </location>
</feature>
<feature type="chain" id="PRO_5038472810" evidence="4">
    <location>
        <begin position="27"/>
        <end position="395"/>
    </location>
</feature>
<dbReference type="EMBL" id="SMLA01000013">
    <property type="protein sequence ID" value="TDD89156.1"/>
    <property type="molecule type" value="Genomic_DNA"/>
</dbReference>
<dbReference type="CDD" id="cd07719">
    <property type="entry name" value="arylsulfatase_AtsA-like_MBL-fold"/>
    <property type="match status" value="1"/>
</dbReference>
<dbReference type="InterPro" id="IPR006311">
    <property type="entry name" value="TAT_signal"/>
</dbReference>
<evidence type="ECO:0000256" key="2">
    <source>
        <dbReference type="ARBA" id="ARBA00022801"/>
    </source>
</evidence>
<evidence type="ECO:0000259" key="5">
    <source>
        <dbReference type="Pfam" id="PF00753"/>
    </source>
</evidence>
<sequence length="395" mass="42634">MSETTSASTKLSRRSLLGKSSTIAVAAAGSAWAASCDTGSESAAVEDGTAPASPGSQGDRLVLLGTGGGPIWWPGTDRRGFAAAVVANEKVYLIDCGAGVGERLKQAYLVPPEKQKPDRSGGLEQLRGVFLTHLHSDHTIDYFNLFLYGWFNGLRDVESPVDVYGPGRRGELEPVFTPPGKKASEPPVINPENPTPGTVDMTEYLYQAYALDVNDRMRDGGQPNLRDLVHVHDIDPPLPQGFDPNETPAPSMDPFLVHEDENVRVTATLVDHRPMFPAFGFRFDTPSGSVVFSGDTCRSENLIELARDCDLLVHEVISWDYINRASSPAGRNHLLQSHTPVDQVGRVAADCGARTLVLAHIVPGNCPDEKLLAAQEGYTGELVIGRDLMQIPLRG</sequence>
<dbReference type="PROSITE" id="PS51318">
    <property type="entry name" value="TAT"/>
    <property type="match status" value="1"/>
</dbReference>
<comment type="caution">
    <text evidence="7">The sequence shown here is derived from an EMBL/GenBank/DDBJ whole genome shotgun (WGS) entry which is preliminary data.</text>
</comment>
<organism evidence="7 8">
    <name type="scientific">Saccharopolyspora karakumensis</name>
    <dbReference type="NCBI Taxonomy" id="2530386"/>
    <lineage>
        <taxon>Bacteria</taxon>
        <taxon>Bacillati</taxon>
        <taxon>Actinomycetota</taxon>
        <taxon>Actinomycetes</taxon>
        <taxon>Pseudonocardiales</taxon>
        <taxon>Pseudonocardiaceae</taxon>
        <taxon>Saccharopolyspora</taxon>
    </lineage>
</organism>